<feature type="region of interest" description="Disordered" evidence="7">
    <location>
        <begin position="921"/>
        <end position="954"/>
    </location>
</feature>
<evidence type="ECO:0000313" key="11">
    <source>
        <dbReference type="Proteomes" id="UP001444625"/>
    </source>
</evidence>
<dbReference type="InterPro" id="IPR050250">
    <property type="entry name" value="Macrolide_Exporter_MacB"/>
</dbReference>
<accession>A0ABU9XKS2</accession>
<comment type="subcellular location">
    <subcellularLocation>
        <location evidence="1">Cell membrane</location>
        <topology evidence="1">Multi-pass membrane protein</topology>
    </subcellularLocation>
</comment>
<gene>
    <name evidence="10" type="ORF">ABC228_17090</name>
</gene>
<keyword evidence="4 8" id="KW-1133">Transmembrane helix</keyword>
<evidence type="ECO:0000256" key="3">
    <source>
        <dbReference type="ARBA" id="ARBA00022692"/>
    </source>
</evidence>
<evidence type="ECO:0000256" key="8">
    <source>
        <dbReference type="SAM" id="Phobius"/>
    </source>
</evidence>
<feature type="transmembrane region" description="Helical" evidence="8">
    <location>
        <begin position="752"/>
        <end position="773"/>
    </location>
</feature>
<evidence type="ECO:0000256" key="1">
    <source>
        <dbReference type="ARBA" id="ARBA00004651"/>
    </source>
</evidence>
<evidence type="ECO:0000259" key="9">
    <source>
        <dbReference type="Pfam" id="PF02687"/>
    </source>
</evidence>
<dbReference type="Proteomes" id="UP001444625">
    <property type="component" value="Unassembled WGS sequence"/>
</dbReference>
<evidence type="ECO:0000256" key="6">
    <source>
        <dbReference type="ARBA" id="ARBA00038076"/>
    </source>
</evidence>
<feature type="transmembrane region" description="Helical" evidence="8">
    <location>
        <begin position="883"/>
        <end position="903"/>
    </location>
</feature>
<dbReference type="RefSeq" id="WP_345826389.1">
    <property type="nucleotide sequence ID" value="NZ_JBDIML010000008.1"/>
</dbReference>
<dbReference type="PANTHER" id="PTHR30572">
    <property type="entry name" value="MEMBRANE COMPONENT OF TRANSPORTER-RELATED"/>
    <property type="match status" value="1"/>
</dbReference>
<organism evidence="10 11">
    <name type="scientific">Ornithinibacillus xuwenensis</name>
    <dbReference type="NCBI Taxonomy" id="3144668"/>
    <lineage>
        <taxon>Bacteria</taxon>
        <taxon>Bacillati</taxon>
        <taxon>Bacillota</taxon>
        <taxon>Bacilli</taxon>
        <taxon>Bacillales</taxon>
        <taxon>Bacillaceae</taxon>
        <taxon>Ornithinibacillus</taxon>
    </lineage>
</organism>
<feature type="transmembrane region" description="Helical" evidence="8">
    <location>
        <begin position="644"/>
        <end position="666"/>
    </location>
</feature>
<dbReference type="Pfam" id="PF02687">
    <property type="entry name" value="FtsX"/>
    <property type="match status" value="2"/>
</dbReference>
<keyword evidence="3 8" id="KW-0812">Transmembrane</keyword>
<proteinExistence type="inferred from homology"/>
<dbReference type="EMBL" id="JBDIML010000008">
    <property type="protein sequence ID" value="MEN2768890.1"/>
    <property type="molecule type" value="Genomic_DNA"/>
</dbReference>
<feature type="transmembrane region" description="Helical" evidence="8">
    <location>
        <begin position="608"/>
        <end position="632"/>
    </location>
</feature>
<sequence length="1090" mass="122015">MIRFIWQNWWRRKERFILLIIGAFIVSAGLTYLIGLSDTNKGTVVNTLQKRWSASYDIVVRPEETRSVTEEKKLLEPNYLSGLSGGISVEQYEAIKDIPGVEVAAPIAMIGYADYEVNFGYAELPEDGIYRRVMKTTVDNGIGNETDIANYYFVSDIWDNMNKGPEYGVGSPYPDLTVHSYSLLAGIDPEQEAKLVGLDEAIIPLGTSRYFNESDEYYFNETNGGHHEFPIIVNQQTFVDKVDSITFERLNIAINEKNANDVMEMVKENGGRNYLDSIEGEVVETFNYTGEEAFQKFINEKTGVDWKTGKVLPVEDKEKSEEIIGNSGEDNITGMVYKPSPLKFEEIGSPYADRWPYTYQVVPFQNGEDTVPLYRNQESYREPVLIEEEFINYPRIKPSWIGFYDASKLAISKDPTTELPMETYRPATAEYIMDTDGNPVNPPKQLKPIGDPNNFLTEPPGMLTTIEAAEKILGDEPISAIRIKVAGVTDLSDESQKILEQVATEIENKTGLITDITLGSSPQLALTFVPGLNREDDVGWLQQPWVNIGSSISIFRETKIGFSGVVASVIAVAIVYVWASGIVNLLARRKEFAVLLSVGWRPNQLSRLLFIESSIMGIFVALISWMMLGFVYMSGEATISFNRFLWTGLFGLIVYVLGSVIPMVLTRNISPYEAMRTGEISGKSKRILHAKGIYRMAFNHFIGKWKRSILSVISIALPTALLAVFLYITFRLRGIMYTSVLGEYVALEIGPAHYVAIIVSLIIAILTTAEIMWQNISERSEEVSLLQAIGWKRWSIRRLILAEGVFSGLFAAIIGLILAFFMMWGLYGEFPTEEMTFILATGLIPLVIGLIGTIFPAERAVRIVPSQGIGGNFSNKKTSERRLRWVVITTFILLVGTFLFTMVKVAPNIERDVTKEELEQAFSPTEGDIADGAPKNKAEKNPASSDSNNDGNQEIPSEYLLEFNSDETSKDAGWGGVLLYSAKEVKSKLPTPETGMKNIAIEYSFEILDSATYEMRPEKDFSLIVDESTFLPADIEVLDAIAWEEEQWLKGHHGGSIRAVLEFTVPESVVSYGLVFKNRTIGKGIMIRFN</sequence>
<feature type="domain" description="ABC3 transporter permease C-terminal" evidence="9">
    <location>
        <begin position="565"/>
        <end position="671"/>
    </location>
</feature>
<feature type="transmembrane region" description="Helical" evidence="8">
    <location>
        <begin position="709"/>
        <end position="732"/>
    </location>
</feature>
<evidence type="ECO:0000256" key="2">
    <source>
        <dbReference type="ARBA" id="ARBA00022475"/>
    </source>
</evidence>
<dbReference type="InterPro" id="IPR003838">
    <property type="entry name" value="ABC3_permease_C"/>
</dbReference>
<keyword evidence="5 8" id="KW-0472">Membrane</keyword>
<name>A0ABU9XKS2_9BACI</name>
<keyword evidence="2" id="KW-1003">Cell membrane</keyword>
<evidence type="ECO:0000256" key="4">
    <source>
        <dbReference type="ARBA" id="ARBA00022989"/>
    </source>
</evidence>
<feature type="transmembrane region" description="Helical" evidence="8">
    <location>
        <begin position="16"/>
        <end position="35"/>
    </location>
</feature>
<feature type="transmembrane region" description="Helical" evidence="8">
    <location>
        <begin position="836"/>
        <end position="857"/>
    </location>
</feature>
<feature type="compositionally biased region" description="Polar residues" evidence="7">
    <location>
        <begin position="942"/>
        <end position="954"/>
    </location>
</feature>
<evidence type="ECO:0000256" key="7">
    <source>
        <dbReference type="SAM" id="MobiDB-lite"/>
    </source>
</evidence>
<feature type="transmembrane region" description="Helical" evidence="8">
    <location>
        <begin position="799"/>
        <end position="824"/>
    </location>
</feature>
<protein>
    <submittedName>
        <fullName evidence="10">FtsX-like permease family protein</fullName>
    </submittedName>
</protein>
<feature type="domain" description="ABC3 transporter permease C-terminal" evidence="9">
    <location>
        <begin position="755"/>
        <end position="863"/>
    </location>
</feature>
<evidence type="ECO:0000256" key="5">
    <source>
        <dbReference type="ARBA" id="ARBA00023136"/>
    </source>
</evidence>
<dbReference type="PANTHER" id="PTHR30572:SF4">
    <property type="entry name" value="ABC TRANSPORTER PERMEASE YTRF"/>
    <property type="match status" value="1"/>
</dbReference>
<comment type="similarity">
    <text evidence="6">Belongs to the ABC-4 integral membrane protein family.</text>
</comment>
<feature type="transmembrane region" description="Helical" evidence="8">
    <location>
        <begin position="560"/>
        <end position="587"/>
    </location>
</feature>
<comment type="caution">
    <text evidence="10">The sequence shown here is derived from an EMBL/GenBank/DDBJ whole genome shotgun (WGS) entry which is preliminary data.</text>
</comment>
<keyword evidence="11" id="KW-1185">Reference proteome</keyword>
<evidence type="ECO:0000313" key="10">
    <source>
        <dbReference type="EMBL" id="MEN2768890.1"/>
    </source>
</evidence>
<reference evidence="10 11" key="1">
    <citation type="submission" date="2024-05" db="EMBL/GenBank/DDBJ databases">
        <authorList>
            <person name="Haq I."/>
            <person name="Ullah Z."/>
            <person name="Ahmad R."/>
            <person name="Li M."/>
            <person name="Tong Y."/>
        </authorList>
    </citation>
    <scope>NUCLEOTIDE SEQUENCE [LARGE SCALE GENOMIC DNA]</scope>
    <source>
        <strain evidence="10 11">16A2E</strain>
    </source>
</reference>